<keyword evidence="1" id="KW-1133">Transmembrane helix</keyword>
<evidence type="ECO:0000313" key="2">
    <source>
        <dbReference type="EMBL" id="GFD29295.1"/>
    </source>
</evidence>
<name>A0A699V218_TANCI</name>
<feature type="non-terminal residue" evidence="2">
    <location>
        <position position="1"/>
    </location>
</feature>
<evidence type="ECO:0000256" key="1">
    <source>
        <dbReference type="SAM" id="Phobius"/>
    </source>
</evidence>
<keyword evidence="1" id="KW-0472">Membrane</keyword>
<gene>
    <name evidence="2" type="ORF">Tci_901264</name>
</gene>
<sequence>PRGAADTAGGAALRHYGGAGEYGGGNNRPRAGAAGADAAARLPEYYRGGGQPGGSRGIWIVGTMRYARRHRTAPDTTTATPAEDATARRGQPGLVLLLMLVAFSVFGYGV</sequence>
<protein>
    <submittedName>
        <fullName evidence="2">Uncharacterized protein</fullName>
    </submittedName>
</protein>
<feature type="transmembrane region" description="Helical" evidence="1">
    <location>
        <begin position="93"/>
        <end position="109"/>
    </location>
</feature>
<dbReference type="EMBL" id="BKCJ011393329">
    <property type="protein sequence ID" value="GFD29295.1"/>
    <property type="molecule type" value="Genomic_DNA"/>
</dbReference>
<comment type="caution">
    <text evidence="2">The sequence shown here is derived from an EMBL/GenBank/DDBJ whole genome shotgun (WGS) entry which is preliminary data.</text>
</comment>
<keyword evidence="1" id="KW-0812">Transmembrane</keyword>
<feature type="non-terminal residue" evidence="2">
    <location>
        <position position="110"/>
    </location>
</feature>
<proteinExistence type="predicted"/>
<dbReference type="AlphaFoldDB" id="A0A699V218"/>
<reference evidence="2" key="1">
    <citation type="journal article" date="2019" name="Sci. Rep.">
        <title>Draft genome of Tanacetum cinerariifolium, the natural source of mosquito coil.</title>
        <authorList>
            <person name="Yamashiro T."/>
            <person name="Shiraishi A."/>
            <person name="Satake H."/>
            <person name="Nakayama K."/>
        </authorList>
    </citation>
    <scope>NUCLEOTIDE SEQUENCE</scope>
</reference>
<organism evidence="2">
    <name type="scientific">Tanacetum cinerariifolium</name>
    <name type="common">Dalmatian daisy</name>
    <name type="synonym">Chrysanthemum cinerariifolium</name>
    <dbReference type="NCBI Taxonomy" id="118510"/>
    <lineage>
        <taxon>Eukaryota</taxon>
        <taxon>Viridiplantae</taxon>
        <taxon>Streptophyta</taxon>
        <taxon>Embryophyta</taxon>
        <taxon>Tracheophyta</taxon>
        <taxon>Spermatophyta</taxon>
        <taxon>Magnoliopsida</taxon>
        <taxon>eudicotyledons</taxon>
        <taxon>Gunneridae</taxon>
        <taxon>Pentapetalae</taxon>
        <taxon>asterids</taxon>
        <taxon>campanulids</taxon>
        <taxon>Asterales</taxon>
        <taxon>Asteraceae</taxon>
        <taxon>Asteroideae</taxon>
        <taxon>Anthemideae</taxon>
        <taxon>Anthemidinae</taxon>
        <taxon>Tanacetum</taxon>
    </lineage>
</organism>
<accession>A0A699V218</accession>